<reference evidence="2" key="2">
    <citation type="submission" date="2020-09" db="EMBL/GenBank/DDBJ databases">
        <title>Reference genome assembly for Australian Ascochyta lentis isolate Al4.</title>
        <authorList>
            <person name="Lee R.C."/>
            <person name="Farfan-Caceres L.M."/>
            <person name="Debler J.W."/>
            <person name="Williams A.H."/>
            <person name="Henares B.M."/>
        </authorList>
    </citation>
    <scope>NUCLEOTIDE SEQUENCE</scope>
    <source>
        <strain evidence="2">Al4</strain>
    </source>
</reference>
<dbReference type="OrthoDB" id="3772124at2759"/>
<feature type="region of interest" description="Disordered" evidence="1">
    <location>
        <begin position="183"/>
        <end position="209"/>
    </location>
</feature>
<keyword evidence="3" id="KW-1185">Reference proteome</keyword>
<feature type="compositionally biased region" description="Low complexity" evidence="1">
    <location>
        <begin position="48"/>
        <end position="71"/>
    </location>
</feature>
<feature type="compositionally biased region" description="Basic and acidic residues" evidence="1">
    <location>
        <begin position="1"/>
        <end position="23"/>
    </location>
</feature>
<proteinExistence type="predicted"/>
<feature type="region of interest" description="Disordered" evidence="1">
    <location>
        <begin position="100"/>
        <end position="121"/>
    </location>
</feature>
<evidence type="ECO:0000313" key="3">
    <source>
        <dbReference type="Proteomes" id="UP000651452"/>
    </source>
</evidence>
<reference evidence="2" key="1">
    <citation type="submission" date="2018-12" db="EMBL/GenBank/DDBJ databases">
        <authorList>
            <person name="Syme R.A."/>
            <person name="Farfan-Caceres L."/>
            <person name="Lichtenzveig J."/>
        </authorList>
    </citation>
    <scope>NUCLEOTIDE SEQUENCE</scope>
    <source>
        <strain evidence="2">Al4</strain>
    </source>
</reference>
<dbReference type="AlphaFoldDB" id="A0A8H7MHZ6"/>
<name>A0A8H7MHZ6_9PLEO</name>
<organism evidence="2 3">
    <name type="scientific">Ascochyta lentis</name>
    <dbReference type="NCBI Taxonomy" id="205686"/>
    <lineage>
        <taxon>Eukaryota</taxon>
        <taxon>Fungi</taxon>
        <taxon>Dikarya</taxon>
        <taxon>Ascomycota</taxon>
        <taxon>Pezizomycotina</taxon>
        <taxon>Dothideomycetes</taxon>
        <taxon>Pleosporomycetidae</taxon>
        <taxon>Pleosporales</taxon>
        <taxon>Pleosporineae</taxon>
        <taxon>Didymellaceae</taxon>
        <taxon>Ascochyta</taxon>
    </lineage>
</organism>
<dbReference type="Proteomes" id="UP000651452">
    <property type="component" value="Unassembled WGS sequence"/>
</dbReference>
<feature type="region of interest" description="Disordered" evidence="1">
    <location>
        <begin position="1"/>
        <end position="88"/>
    </location>
</feature>
<evidence type="ECO:0000313" key="2">
    <source>
        <dbReference type="EMBL" id="KAF9697044.1"/>
    </source>
</evidence>
<feature type="compositionally biased region" description="Basic and acidic residues" evidence="1">
    <location>
        <begin position="76"/>
        <end position="88"/>
    </location>
</feature>
<gene>
    <name evidence="2" type="ORF">EKO04_004842</name>
</gene>
<sequence length="254" mass="28751">MDHYPEINVEEREYLSSASRHDSASSVTKAPDFHSPPSIVPSRQPSHTMSSTGVPSTTSSQQQTTSDPPSSDATEQQERKDSIHTDEQTAEKLKAEFIRYTDAPPPYSEQQYENKTEEQQLSMRTQDYAKELSRMMGRQLIAQRKGNEQVVTDEIYQQAGPIPKNFCIYTVPVTFSQENPSEVITMDSPSSSTSSSPTSSPTSQAFGAFPFPPIPEHIIVTFDGKVREMVRITRDTTEERKQRPKPKRYYSQEF</sequence>
<evidence type="ECO:0000256" key="1">
    <source>
        <dbReference type="SAM" id="MobiDB-lite"/>
    </source>
</evidence>
<protein>
    <submittedName>
        <fullName evidence="2">Uncharacterized protein</fullName>
    </submittedName>
</protein>
<dbReference type="EMBL" id="RZGK01000008">
    <property type="protein sequence ID" value="KAF9697044.1"/>
    <property type="molecule type" value="Genomic_DNA"/>
</dbReference>
<accession>A0A8H7MHZ6</accession>
<comment type="caution">
    <text evidence="2">The sequence shown here is derived from an EMBL/GenBank/DDBJ whole genome shotgun (WGS) entry which is preliminary data.</text>
</comment>
<feature type="compositionally biased region" description="Low complexity" evidence="1">
    <location>
        <begin position="188"/>
        <end position="203"/>
    </location>
</feature>
<feature type="region of interest" description="Disordered" evidence="1">
    <location>
        <begin position="233"/>
        <end position="254"/>
    </location>
</feature>